<keyword evidence="4 5" id="KW-0472">Membrane</keyword>
<dbReference type="RefSeq" id="WP_055512031.1">
    <property type="nucleotide sequence ID" value="NZ_AP023440.1"/>
</dbReference>
<evidence type="ECO:0000313" key="6">
    <source>
        <dbReference type="EMBL" id="BCL26456.1"/>
    </source>
</evidence>
<gene>
    <name evidence="6" type="primary">mntP</name>
    <name evidence="6" type="ORF">GCM10017557_13150</name>
</gene>
<feature type="transmembrane region" description="Helical" evidence="5">
    <location>
        <begin position="63"/>
        <end position="85"/>
    </location>
</feature>
<dbReference type="PANTHER" id="PTHR35529">
    <property type="entry name" value="MANGANESE EFFLUX PUMP MNTP-RELATED"/>
    <property type="match status" value="1"/>
</dbReference>
<reference evidence="6 7" key="1">
    <citation type="journal article" date="2014" name="Int. J. Syst. Evol. Microbiol.">
        <title>Complete genome sequence of Corynebacterium casei LMG S-19264T (=DSM 44701T), isolated from a smear-ripened cheese.</title>
        <authorList>
            <consortium name="US DOE Joint Genome Institute (JGI-PGF)"/>
            <person name="Walter F."/>
            <person name="Albersmeier A."/>
            <person name="Kalinowski J."/>
            <person name="Ruckert C."/>
        </authorList>
    </citation>
    <scope>NUCLEOTIDE SEQUENCE [LARGE SCALE GENOMIC DNA]</scope>
    <source>
        <strain evidence="6 7">JCM 4677</strain>
    </source>
</reference>
<dbReference type="Proteomes" id="UP000516444">
    <property type="component" value="Chromosome"/>
</dbReference>
<feature type="transmembrane region" description="Helical" evidence="5">
    <location>
        <begin position="160"/>
        <end position="180"/>
    </location>
</feature>
<sequence length="182" mass="19159">MHSIWLLLGAGFVLGLDNFRVAIVLGTVPFSLRRAFQVALIFGVWDGVMPLMGLLLGRYAGQAIGPISTIAASIALGGYGLYLLIQALRNPESPDEIDNPWVTLFGIPLSLSLDNLVGGASLGLLGFAPWVTAIVFGAATAVMTLIGLHMGRFAAHLIRIRSDLLSGVALMLAAVTLPLLPN</sequence>
<dbReference type="PANTHER" id="PTHR35529:SF1">
    <property type="entry name" value="MANGANESE EFFLUX PUMP MNTP-RELATED"/>
    <property type="match status" value="1"/>
</dbReference>
<accession>A0A7G1NY51</accession>
<dbReference type="KEGG" id="sgm:GCM10017557_13150"/>
<keyword evidence="3 5" id="KW-1133">Transmembrane helix</keyword>
<evidence type="ECO:0000256" key="5">
    <source>
        <dbReference type="SAM" id="Phobius"/>
    </source>
</evidence>
<dbReference type="AlphaFoldDB" id="A0A7G1NY51"/>
<dbReference type="Pfam" id="PF02659">
    <property type="entry name" value="Mntp"/>
    <property type="match status" value="1"/>
</dbReference>
<proteinExistence type="predicted"/>
<name>A0A7G1NY51_9ACTN</name>
<dbReference type="EMBL" id="AP023440">
    <property type="protein sequence ID" value="BCL26456.1"/>
    <property type="molecule type" value="Genomic_DNA"/>
</dbReference>
<keyword evidence="2 5" id="KW-0812">Transmembrane</keyword>
<evidence type="ECO:0000256" key="3">
    <source>
        <dbReference type="ARBA" id="ARBA00022989"/>
    </source>
</evidence>
<protein>
    <submittedName>
        <fullName evidence="6">Manganese efflux pump MntP</fullName>
    </submittedName>
</protein>
<evidence type="ECO:0000256" key="1">
    <source>
        <dbReference type="ARBA" id="ARBA00022475"/>
    </source>
</evidence>
<feature type="transmembrane region" description="Helical" evidence="5">
    <location>
        <begin position="127"/>
        <end position="148"/>
    </location>
</feature>
<evidence type="ECO:0000256" key="2">
    <source>
        <dbReference type="ARBA" id="ARBA00022692"/>
    </source>
</evidence>
<dbReference type="InterPro" id="IPR003810">
    <property type="entry name" value="Mntp/YtaF"/>
</dbReference>
<evidence type="ECO:0000256" key="4">
    <source>
        <dbReference type="ARBA" id="ARBA00023136"/>
    </source>
</evidence>
<keyword evidence="1" id="KW-1003">Cell membrane</keyword>
<evidence type="ECO:0000313" key="7">
    <source>
        <dbReference type="Proteomes" id="UP000516444"/>
    </source>
</evidence>
<feature type="transmembrane region" description="Helical" evidence="5">
    <location>
        <begin position="36"/>
        <end position="56"/>
    </location>
</feature>
<organism evidence="6 7">
    <name type="scientific">Streptomyces aurantiacus</name>
    <dbReference type="NCBI Taxonomy" id="47760"/>
    <lineage>
        <taxon>Bacteria</taxon>
        <taxon>Bacillati</taxon>
        <taxon>Actinomycetota</taxon>
        <taxon>Actinomycetes</taxon>
        <taxon>Kitasatosporales</taxon>
        <taxon>Streptomycetaceae</taxon>
        <taxon>Streptomyces</taxon>
        <taxon>Streptomyces aurantiacus group</taxon>
    </lineage>
</organism>
<dbReference type="OrthoDB" id="4966389at2"/>
<keyword evidence="7" id="KW-1185">Reference proteome</keyword>